<dbReference type="KEGG" id="sbh:SBI_00116"/>
<evidence type="ECO:0000313" key="2">
    <source>
        <dbReference type="Proteomes" id="UP000000377"/>
    </source>
</evidence>
<protein>
    <submittedName>
        <fullName evidence="1">Uncharacterized protein</fullName>
    </submittedName>
</protein>
<dbReference type="HOGENOM" id="CLU_3398688_0_0_11"/>
<dbReference type="Proteomes" id="UP000000377">
    <property type="component" value="Chromosome"/>
</dbReference>
<dbReference type="STRING" id="749414.SBI_00116"/>
<evidence type="ECO:0000313" key="1">
    <source>
        <dbReference type="EMBL" id="ADI03237.1"/>
    </source>
</evidence>
<reference evidence="1 2" key="1">
    <citation type="journal article" date="2010" name="J. Bacteriol.">
        <title>Genome sequence of the milbemycin-producing bacterium Streptomyces bingchenggensis.</title>
        <authorList>
            <person name="Wang X.J."/>
            <person name="Yan Y.J."/>
            <person name="Zhang B."/>
            <person name="An J."/>
            <person name="Wang J.J."/>
            <person name="Tian J."/>
            <person name="Jiang L."/>
            <person name="Chen Y.H."/>
            <person name="Huang S.X."/>
            <person name="Yin M."/>
            <person name="Zhang J."/>
            <person name="Gao A.L."/>
            <person name="Liu C.X."/>
            <person name="Zhu Z.X."/>
            <person name="Xiang W.S."/>
        </authorList>
    </citation>
    <scope>NUCLEOTIDE SEQUENCE [LARGE SCALE GENOMIC DNA]</scope>
    <source>
        <strain evidence="1 2">BCW-1</strain>
    </source>
</reference>
<gene>
    <name evidence="1" type="ordered locus">SBI_00116</name>
</gene>
<keyword evidence="2" id="KW-1185">Reference proteome</keyword>
<name>D7BUP6_STRBB</name>
<dbReference type="EMBL" id="CP002047">
    <property type="protein sequence ID" value="ADI03237.1"/>
    <property type="molecule type" value="Genomic_DNA"/>
</dbReference>
<dbReference type="AlphaFoldDB" id="D7BUP6"/>
<organism evidence="1 2">
    <name type="scientific">Streptomyces bingchenggensis (strain BCW-1)</name>
    <dbReference type="NCBI Taxonomy" id="749414"/>
    <lineage>
        <taxon>Bacteria</taxon>
        <taxon>Bacillati</taxon>
        <taxon>Actinomycetota</taxon>
        <taxon>Actinomycetes</taxon>
        <taxon>Kitasatosporales</taxon>
        <taxon>Streptomycetaceae</taxon>
        <taxon>Streptomyces</taxon>
    </lineage>
</organism>
<sequence>MRSEDELDGAVRVARELGIDVRTDATEAGEG</sequence>
<proteinExistence type="predicted"/>
<accession>D7BUP6</accession>